<keyword evidence="5" id="KW-1185">Reference proteome</keyword>
<gene>
    <name evidence="4" type="ORF">BO78DRAFT_410560</name>
</gene>
<dbReference type="Gene3D" id="3.40.50.300">
    <property type="entry name" value="P-loop containing nucleotide triphosphate hydrolases"/>
    <property type="match status" value="1"/>
</dbReference>
<feature type="region of interest" description="Disordered" evidence="2">
    <location>
        <begin position="604"/>
        <end position="692"/>
    </location>
</feature>
<comment type="similarity">
    <text evidence="1">Belongs to the TRAFAC class TrmE-Era-EngA-EngB-Septin-like GTPase superfamily. Septin GTPase family.</text>
</comment>
<dbReference type="InterPro" id="IPR030379">
    <property type="entry name" value="G_SEPTIN_dom"/>
</dbReference>
<feature type="domain" description="Septin-type G" evidence="3">
    <location>
        <begin position="173"/>
        <end position="514"/>
    </location>
</feature>
<sequence length="1462" mass="161601">MATASPTPRTPGRTQPSADVPPVVTETKDQRRTSSLGFLRRSKSIEILGERRSSGSKNGKKMPKPQPTEDDARRQRESMMFQQPPRLPDLSPAPVLETFGGDERQDTVAALSSQPAPSQQQAVPRSAISTPVASEPNDPYSQAESMTHRGRYSYASSAVSTVNNPRRLRRRKDPTPYNVLVVGASNSGKTSFLNFLKSSLELPPHKHPSRLPEEVAHQARHSPANEGYTSHYLETEIDGERVGLTLWDSQGLEKNIVDIQLRGVTGFLESKFEETLSEEMKVVRSPGTRDTHIHCTFLILDPVRLDQNIAAAERAAQGTPRATDTPVIGVLDERLDVQVLRTIVGKTTVVPVISKADTITAAHMAYLRKAVWDSLKKANIDPLEILSLDDQEEYTSSESDDEDEEGQDQDADQQEPGVPRSPSQRSQSTRKSSGSQVVVQHIPFTTLSPDPHSLKAGDEPVGRKFPWGFADPYDPEHCDFLKLKEAVFTEWRSDLREASRVVWYERWRTSRLNRNVAVASVAPQKKLFTGRTGPDRGGLTHGPAERNVDSGPQALLRLHPTAALPSISPFLGGSSAVAFVALCRTLSHSSNSSQSCWFIPQPQSMSLHVGDPRSRGRSKSPSGRIRERSKSRDPRLPSAAEATGQSTHRYLASEFADGKRHSRSRSRGASPGGPHPSSSRYGPTGPDFQSDGRASYLRAEHGRDYYYHSDSGDSKGARRDNKQYPSSPHRRSVHYDSYSDPSYSDSDEDGLAVYGFTGNSRPQSAGRDGAMMSGALNGDASYSNKPSRPDGRRKEEFAHTRPGSSQYTGHPASSTAQSNWAPIPECEQPGFVPPTSQGQGQTMPGAFPLPTTSHHDEPATTAAAAFSSTRYVTPEGLQNPYASWSGRPLSMPGSNAYTPVASTHQRTASSDAAAKTPYAAPPQYQYAHIDPSVKYASKSAGDSPAKPLSYSAAPQYSTKTGATQAKEPQYADVKYSANPQFSKPSTTGLDSGPQYVEITPGNRATSRPHSHSVSSANNLSVAGPDPTHRPASPMLEPYKGTYQTISPMPSPIVVVPKLDEDISDMELLGDESDGGLREHRRKKTRDGKDRKGLTTDRAKRESSRVRYEQRGSTGQESLVVIPPSSRKRVSFYDAEPDARVLQEALSHTRHIDNKALIRVLPHLTGEEVLELRKEYKKHVKLHGKGVNVAKHIRLNLGNGAFGKVCYATALGRWESEAFWANCYYQSSTSRRELLIESLFGRTNREIREIKECFRDSRYHNSLEKCMKAELNADKFRLAVFIALEENRQSERDIIDMNLVDHDVDELHRALVTPHGGETAMICIIVRRSDSHLREVLRAYEKMYGHNFAKAMIGKSQNLVGETLAHILNGAINRPMRDALLLHQALRESRTGKERSELLISRLVRLHWEPRHLERVKSDFRRRYGQRLEDAIAEEVLTSSGGSEWGEFCIELARGSKALASRS</sequence>
<feature type="compositionally biased region" description="Basic and acidic residues" evidence="2">
    <location>
        <begin position="787"/>
        <end position="799"/>
    </location>
</feature>
<keyword evidence="1" id="KW-0547">Nucleotide-binding</keyword>
<evidence type="ECO:0000259" key="3">
    <source>
        <dbReference type="PROSITE" id="PS51719"/>
    </source>
</evidence>
<feature type="compositionally biased region" description="Polar residues" evidence="2">
    <location>
        <begin position="802"/>
        <end position="820"/>
    </location>
</feature>
<proteinExistence type="inferred from homology"/>
<dbReference type="GO" id="GO:0005544">
    <property type="term" value="F:calcium-dependent phospholipid binding"/>
    <property type="evidence" value="ECO:0007669"/>
    <property type="project" value="InterPro"/>
</dbReference>
<feature type="compositionally biased region" description="Basic and acidic residues" evidence="2">
    <location>
        <begin position="705"/>
        <end position="722"/>
    </location>
</feature>
<dbReference type="VEuPathDB" id="FungiDB:BO78DRAFT_410560"/>
<reference evidence="4 5" key="1">
    <citation type="submission" date="2018-02" db="EMBL/GenBank/DDBJ databases">
        <title>The genomes of Aspergillus section Nigri reveals drivers in fungal speciation.</title>
        <authorList>
            <consortium name="DOE Joint Genome Institute"/>
            <person name="Vesth T.C."/>
            <person name="Nybo J."/>
            <person name="Theobald S."/>
            <person name="Brandl J."/>
            <person name="Frisvad J.C."/>
            <person name="Nielsen K.F."/>
            <person name="Lyhne E.K."/>
            <person name="Kogle M.E."/>
            <person name="Kuo A."/>
            <person name="Riley R."/>
            <person name="Clum A."/>
            <person name="Nolan M."/>
            <person name="Lipzen A."/>
            <person name="Salamov A."/>
            <person name="Henrissat B."/>
            <person name="Wiebenga A."/>
            <person name="De vries R.P."/>
            <person name="Grigoriev I.V."/>
            <person name="Mortensen U.H."/>
            <person name="Andersen M.R."/>
            <person name="Baker S.E."/>
        </authorList>
    </citation>
    <scope>NUCLEOTIDE SEQUENCE [LARGE SCALE GENOMIC DNA]</scope>
    <source>
        <strain evidence="4 5">CBS 121057</strain>
    </source>
</reference>
<dbReference type="SUPFAM" id="SSF52540">
    <property type="entry name" value="P-loop containing nucleoside triphosphate hydrolases"/>
    <property type="match status" value="1"/>
</dbReference>
<keyword evidence="1" id="KW-0342">GTP-binding</keyword>
<dbReference type="PANTHER" id="PTHR18884">
    <property type="entry name" value="SEPTIN"/>
    <property type="match status" value="1"/>
</dbReference>
<organism evidence="4 5">
    <name type="scientific">Aspergillus sclerotiicarbonarius (strain CBS 121057 / IBT 28362)</name>
    <dbReference type="NCBI Taxonomy" id="1448318"/>
    <lineage>
        <taxon>Eukaryota</taxon>
        <taxon>Fungi</taxon>
        <taxon>Dikarya</taxon>
        <taxon>Ascomycota</taxon>
        <taxon>Pezizomycotina</taxon>
        <taxon>Eurotiomycetes</taxon>
        <taxon>Eurotiomycetidae</taxon>
        <taxon>Eurotiales</taxon>
        <taxon>Aspergillaceae</taxon>
        <taxon>Aspergillus</taxon>
        <taxon>Aspergillus subgen. Circumdati</taxon>
    </lineage>
</organism>
<feature type="compositionally biased region" description="Polar residues" evidence="2">
    <location>
        <begin position="1002"/>
        <end position="1020"/>
    </location>
</feature>
<evidence type="ECO:0000313" key="4">
    <source>
        <dbReference type="EMBL" id="PYI02541.1"/>
    </source>
</evidence>
<feature type="compositionally biased region" description="Low complexity" evidence="2">
    <location>
        <begin position="420"/>
        <end position="436"/>
    </location>
</feature>
<dbReference type="PROSITE" id="PS51719">
    <property type="entry name" value="G_SEPTIN"/>
    <property type="match status" value="1"/>
</dbReference>
<dbReference type="OrthoDB" id="2134400at2759"/>
<dbReference type="SUPFAM" id="SSF47874">
    <property type="entry name" value="Annexin"/>
    <property type="match status" value="1"/>
</dbReference>
<dbReference type="Pfam" id="PF00735">
    <property type="entry name" value="Septin"/>
    <property type="match status" value="2"/>
</dbReference>
<feature type="compositionally biased region" description="Polar residues" evidence="2">
    <location>
        <begin position="1"/>
        <end position="17"/>
    </location>
</feature>
<accession>A0A319DXL1</accession>
<dbReference type="GO" id="GO:0005525">
    <property type="term" value="F:GTP binding"/>
    <property type="evidence" value="ECO:0007669"/>
    <property type="project" value="UniProtKB-KW"/>
</dbReference>
<feature type="compositionally biased region" description="Polar residues" evidence="2">
    <location>
        <begin position="895"/>
        <end position="910"/>
    </location>
</feature>
<dbReference type="GO" id="GO:0005509">
    <property type="term" value="F:calcium ion binding"/>
    <property type="evidence" value="ECO:0007669"/>
    <property type="project" value="InterPro"/>
</dbReference>
<evidence type="ECO:0000313" key="5">
    <source>
        <dbReference type="Proteomes" id="UP000248423"/>
    </source>
</evidence>
<feature type="compositionally biased region" description="Polar residues" evidence="2">
    <location>
        <begin position="977"/>
        <end position="989"/>
    </location>
</feature>
<name>A0A319DXL1_ASPSB</name>
<feature type="region of interest" description="Disordered" evidence="2">
    <location>
        <begin position="388"/>
        <end position="437"/>
    </location>
</feature>
<dbReference type="Proteomes" id="UP000248423">
    <property type="component" value="Unassembled WGS sequence"/>
</dbReference>
<feature type="region of interest" description="Disordered" evidence="2">
    <location>
        <begin position="705"/>
        <end position="823"/>
    </location>
</feature>
<feature type="region of interest" description="Disordered" evidence="2">
    <location>
        <begin position="1066"/>
        <end position="1115"/>
    </location>
</feature>
<feature type="compositionally biased region" description="Low complexity" evidence="2">
    <location>
        <begin position="109"/>
        <end position="127"/>
    </location>
</feature>
<dbReference type="STRING" id="1448318.A0A319DXL1"/>
<feature type="compositionally biased region" description="Basic and acidic residues" evidence="2">
    <location>
        <begin position="624"/>
        <end position="635"/>
    </location>
</feature>
<dbReference type="InterPro" id="IPR037104">
    <property type="entry name" value="Annexin_sf"/>
</dbReference>
<feature type="compositionally biased region" description="Acidic residues" evidence="2">
    <location>
        <begin position="388"/>
        <end position="413"/>
    </location>
</feature>
<feature type="compositionally biased region" description="Low complexity" evidence="2">
    <location>
        <begin position="735"/>
        <end position="744"/>
    </location>
</feature>
<evidence type="ECO:0000256" key="1">
    <source>
        <dbReference type="RuleBase" id="RU004560"/>
    </source>
</evidence>
<dbReference type="FunFam" id="3.40.50.300:FF:001827">
    <property type="entry name" value="Septin"/>
    <property type="match status" value="1"/>
</dbReference>
<feature type="region of interest" description="Disordered" evidence="2">
    <location>
        <begin position="895"/>
        <end position="915"/>
    </location>
</feature>
<evidence type="ECO:0000256" key="2">
    <source>
        <dbReference type="SAM" id="MobiDB-lite"/>
    </source>
</evidence>
<feature type="region of interest" description="Disordered" evidence="2">
    <location>
        <begin position="1"/>
        <end position="147"/>
    </location>
</feature>
<dbReference type="Gene3D" id="1.10.220.10">
    <property type="entry name" value="Annexin"/>
    <property type="match status" value="3"/>
</dbReference>
<dbReference type="InterPro" id="IPR027417">
    <property type="entry name" value="P-loop_NTPase"/>
</dbReference>
<feature type="compositionally biased region" description="Basic and acidic residues" evidence="2">
    <location>
        <begin position="1086"/>
        <end position="1109"/>
    </location>
</feature>
<feature type="region of interest" description="Disordered" evidence="2">
    <location>
        <begin position="527"/>
        <end position="550"/>
    </location>
</feature>
<feature type="region of interest" description="Disordered" evidence="2">
    <location>
        <begin position="977"/>
        <end position="1037"/>
    </location>
</feature>
<protein>
    <recommendedName>
        <fullName evidence="3">Septin-type G domain-containing protein</fullName>
    </recommendedName>
</protein>
<dbReference type="EMBL" id="KZ826393">
    <property type="protein sequence ID" value="PYI02541.1"/>
    <property type="molecule type" value="Genomic_DNA"/>
</dbReference>